<reference evidence="2 3" key="1">
    <citation type="submission" date="2019-07" db="EMBL/GenBank/DDBJ databases">
        <title>Draft genome for Streptomyces benahoarensis MZ03-48.</title>
        <authorList>
            <person name="Gonzalez-Pimentel J.L."/>
        </authorList>
    </citation>
    <scope>NUCLEOTIDE SEQUENCE [LARGE SCALE GENOMIC DNA]</scope>
    <source>
        <strain evidence="2 3">MZ03-48</strain>
    </source>
</reference>
<feature type="domain" description="DUF5753" evidence="1">
    <location>
        <begin position="95"/>
        <end position="270"/>
    </location>
</feature>
<evidence type="ECO:0000313" key="2">
    <source>
        <dbReference type="EMBL" id="TSB36060.1"/>
    </source>
</evidence>
<dbReference type="GO" id="GO:0003677">
    <property type="term" value="F:DNA binding"/>
    <property type="evidence" value="ECO:0007669"/>
    <property type="project" value="InterPro"/>
</dbReference>
<sequence length="284" mass="32411">MPPRKSPEAWLNVPCFYGAELRYQREMAGLTLEELLKGSFRGISLLSQIERGERRMPGDLATHVDTRLGTGDFFQRRCEDASRASRAGLPRYYANIPELEKNATTVEDWAPSVFPGLLQTEAYARKLSETVTPWQEDEEIEHKVCARMERAAFWKQQDRPAYWAILHEGLIRRPLVEPEEMAEQLDHIVEVIRASKSVVQILPETMVAHPLMMGMAKLLTFSDEPPMVWSEGDFSGQSIDDPELVAGYRRSYDRLRAAALSPEASLTLIEDAARRYRDEARAQD</sequence>
<dbReference type="EMBL" id="VKLS01000286">
    <property type="protein sequence ID" value="TSB36060.1"/>
    <property type="molecule type" value="Genomic_DNA"/>
</dbReference>
<dbReference type="InterPro" id="IPR043917">
    <property type="entry name" value="DUF5753"/>
</dbReference>
<dbReference type="InterPro" id="IPR010982">
    <property type="entry name" value="Lambda_DNA-bd_dom_sf"/>
</dbReference>
<dbReference type="AlphaFoldDB" id="A0A553Z3K4"/>
<name>A0A553Z3K4_9ACTN</name>
<keyword evidence="3" id="KW-1185">Reference proteome</keyword>
<dbReference type="Pfam" id="PF19054">
    <property type="entry name" value="DUF5753"/>
    <property type="match status" value="1"/>
</dbReference>
<evidence type="ECO:0000259" key="1">
    <source>
        <dbReference type="Pfam" id="PF19054"/>
    </source>
</evidence>
<dbReference type="InterPro" id="IPR001387">
    <property type="entry name" value="Cro/C1-type_HTH"/>
</dbReference>
<dbReference type="Proteomes" id="UP000320888">
    <property type="component" value="Unassembled WGS sequence"/>
</dbReference>
<dbReference type="SUPFAM" id="SSF47413">
    <property type="entry name" value="lambda repressor-like DNA-binding domains"/>
    <property type="match status" value="1"/>
</dbReference>
<gene>
    <name evidence="2" type="ORF">FNZ23_20205</name>
</gene>
<accession>A0A553Z3K4</accession>
<dbReference type="OrthoDB" id="2897536at2"/>
<comment type="caution">
    <text evidence="2">The sequence shown here is derived from an EMBL/GenBank/DDBJ whole genome shotgun (WGS) entry which is preliminary data.</text>
</comment>
<evidence type="ECO:0000313" key="3">
    <source>
        <dbReference type="Proteomes" id="UP000320888"/>
    </source>
</evidence>
<organism evidence="2 3">
    <name type="scientific">Streptomyces benahoarensis</name>
    <dbReference type="NCBI Taxonomy" id="2595054"/>
    <lineage>
        <taxon>Bacteria</taxon>
        <taxon>Bacillati</taxon>
        <taxon>Actinomycetota</taxon>
        <taxon>Actinomycetes</taxon>
        <taxon>Kitasatosporales</taxon>
        <taxon>Streptomycetaceae</taxon>
        <taxon>Streptomyces</taxon>
    </lineage>
</organism>
<proteinExistence type="predicted"/>
<dbReference type="CDD" id="cd00093">
    <property type="entry name" value="HTH_XRE"/>
    <property type="match status" value="1"/>
</dbReference>
<protein>
    <submittedName>
        <fullName evidence="2">XRE family transcriptional regulator</fullName>
    </submittedName>
</protein>